<dbReference type="RefSeq" id="WP_088354537.1">
    <property type="nucleotide sequence ID" value="NZ_CP061813.1"/>
</dbReference>
<dbReference type="EMBL" id="CP061813">
    <property type="protein sequence ID" value="QOD60410.1"/>
    <property type="molecule type" value="Genomic_DNA"/>
</dbReference>
<proteinExistence type="predicted"/>
<feature type="transmembrane region" description="Helical" evidence="1">
    <location>
        <begin position="61"/>
        <end position="78"/>
    </location>
</feature>
<keyword evidence="1" id="KW-1133">Transmembrane helix</keyword>
<keyword evidence="3" id="KW-1185">Reference proteome</keyword>
<evidence type="ECO:0000313" key="2">
    <source>
        <dbReference type="EMBL" id="QOD60410.1"/>
    </source>
</evidence>
<dbReference type="OrthoDB" id="1202667at2"/>
<evidence type="ECO:0000256" key="1">
    <source>
        <dbReference type="SAM" id="Phobius"/>
    </source>
</evidence>
<keyword evidence="1" id="KW-0812">Transmembrane</keyword>
<keyword evidence="1" id="KW-0472">Membrane</keyword>
<dbReference type="KEGG" id="phal:H9I45_13830"/>
<feature type="transmembrane region" description="Helical" evidence="1">
    <location>
        <begin position="6"/>
        <end position="25"/>
    </location>
</feature>
<name>A0A7L8AEH6_9FLAO</name>
<organism evidence="2 3">
    <name type="scientific">Polaribacter haliotis</name>
    <dbReference type="NCBI Taxonomy" id="1888915"/>
    <lineage>
        <taxon>Bacteria</taxon>
        <taxon>Pseudomonadati</taxon>
        <taxon>Bacteroidota</taxon>
        <taxon>Flavobacteriia</taxon>
        <taxon>Flavobacteriales</taxon>
        <taxon>Flavobacteriaceae</taxon>
    </lineage>
</organism>
<sequence length="79" mass="9294">MEEFFGLGVLWLVCNFIGGTIRHIYGSIWRTIFKKPKYKYKEYVFGIENSKNHFDIHGHQFNNLIITIVFVAIIITILS</sequence>
<dbReference type="Proteomes" id="UP000516764">
    <property type="component" value="Chromosome"/>
</dbReference>
<evidence type="ECO:0000313" key="3">
    <source>
        <dbReference type="Proteomes" id="UP000516764"/>
    </source>
</evidence>
<accession>A0A7L8AEH6</accession>
<dbReference type="AlphaFoldDB" id="A0A7L8AEH6"/>
<protein>
    <submittedName>
        <fullName evidence="2">Uncharacterized protein</fullName>
    </submittedName>
</protein>
<gene>
    <name evidence="2" type="ORF">H9I45_13830</name>
</gene>
<reference evidence="2 3" key="1">
    <citation type="journal article" date="2016" name="Int. J. Syst. Evol. Microbiol.">
        <title>Polaribacter haliotis sp. nov., isolated from the gut of abalone Haliotis discus hannai.</title>
        <authorList>
            <person name="Kim Y.O."/>
            <person name="Park I.S."/>
            <person name="Park S."/>
            <person name="Nam B.H."/>
            <person name="Park J.M."/>
            <person name="Kim D.G."/>
            <person name="Yoon J.H."/>
        </authorList>
    </citation>
    <scope>NUCLEOTIDE SEQUENCE [LARGE SCALE GENOMIC DNA]</scope>
    <source>
        <strain evidence="2 3">KCTC 52418</strain>
    </source>
</reference>